<reference evidence="2" key="1">
    <citation type="submission" date="2022-03" db="EMBL/GenBank/DDBJ databases">
        <title>Draft genome sequence of Aduncisulcus paluster, a free-living microaerophilic Fornicata.</title>
        <authorList>
            <person name="Yuyama I."/>
            <person name="Kume K."/>
            <person name="Tamura T."/>
            <person name="Inagaki Y."/>
            <person name="Hashimoto T."/>
        </authorList>
    </citation>
    <scope>NUCLEOTIDE SEQUENCE</scope>
    <source>
        <strain evidence="2">NY0171</strain>
    </source>
</reference>
<feature type="compositionally biased region" description="Basic residues" evidence="1">
    <location>
        <begin position="386"/>
        <end position="395"/>
    </location>
</feature>
<evidence type="ECO:0000313" key="2">
    <source>
        <dbReference type="EMBL" id="GKT27989.1"/>
    </source>
</evidence>
<organism evidence="2 3">
    <name type="scientific">Aduncisulcus paluster</name>
    <dbReference type="NCBI Taxonomy" id="2918883"/>
    <lineage>
        <taxon>Eukaryota</taxon>
        <taxon>Metamonada</taxon>
        <taxon>Carpediemonas-like organisms</taxon>
        <taxon>Aduncisulcus</taxon>
    </lineage>
</organism>
<dbReference type="EMBL" id="BQXS01000117">
    <property type="protein sequence ID" value="GKT27989.1"/>
    <property type="molecule type" value="Genomic_DNA"/>
</dbReference>
<name>A0ABQ5K5Y1_9EUKA</name>
<evidence type="ECO:0000256" key="1">
    <source>
        <dbReference type="SAM" id="MobiDB-lite"/>
    </source>
</evidence>
<feature type="region of interest" description="Disordered" evidence="1">
    <location>
        <begin position="17"/>
        <end position="36"/>
    </location>
</feature>
<dbReference type="Proteomes" id="UP001057375">
    <property type="component" value="Unassembled WGS sequence"/>
</dbReference>
<proteinExistence type="predicted"/>
<sequence length="450" mass="51622">MKPPIKFLFDRKYQISSSRGFSPSNTSSHLHALPSTSSRRNEALSHFKTYSNIPVTPFSTTKAFFGSKLARDSVFEEVSDFSGLVDALPSAPGDFWPMDSIMSPRFAFYGSHSQLTEPCLHAPSLDPDYDYPPLIYTTSHIKEGGESYNPIPVDTFNPIDSSFPGKQRFSSFVHADDTQEEDPLAEGVHDDFEKEEEEEDSQYKESSDMLRDESSSDHKHTSKSRYKKRASCDSHGCRNPFVHEKEYNTSKMKEIHFILCYLLFMSYLFKKIDKGKSPYRSLFLYGCFCEKCVVKANKFWNNLLDRGFGEKKCGKIVKEFKLKLTSDDGQRTLYSLISEVIENSKFSKTIVDSMKEGLLETFSPMLHAVLPSSYWSAKHEIAKKKFPKSKSKKVPKTSDKSTKLKSKREKLHDDLIKSIPLFRKEKEVDGNIIEFYCVPEYLKSQESKMK</sequence>
<feature type="compositionally biased region" description="Basic residues" evidence="1">
    <location>
        <begin position="220"/>
        <end position="229"/>
    </location>
</feature>
<gene>
    <name evidence="2" type="ORF">ADUPG1_000339</name>
</gene>
<evidence type="ECO:0000313" key="3">
    <source>
        <dbReference type="Proteomes" id="UP001057375"/>
    </source>
</evidence>
<feature type="region of interest" description="Disordered" evidence="1">
    <location>
        <begin position="386"/>
        <end position="406"/>
    </location>
</feature>
<feature type="region of interest" description="Disordered" evidence="1">
    <location>
        <begin position="174"/>
        <end position="234"/>
    </location>
</feature>
<keyword evidence="3" id="KW-1185">Reference proteome</keyword>
<comment type="caution">
    <text evidence="2">The sequence shown here is derived from an EMBL/GenBank/DDBJ whole genome shotgun (WGS) entry which is preliminary data.</text>
</comment>
<feature type="compositionally biased region" description="Basic and acidic residues" evidence="1">
    <location>
        <begin position="201"/>
        <end position="219"/>
    </location>
</feature>
<protein>
    <submittedName>
        <fullName evidence="2">Uncharacterized protein</fullName>
    </submittedName>
</protein>
<accession>A0ABQ5K5Y1</accession>